<organism evidence="1 2">
    <name type="scientific">Kribbella sancticallisti</name>
    <dbReference type="NCBI Taxonomy" id="460087"/>
    <lineage>
        <taxon>Bacteria</taxon>
        <taxon>Bacillati</taxon>
        <taxon>Actinomycetota</taxon>
        <taxon>Actinomycetes</taxon>
        <taxon>Propionibacteriales</taxon>
        <taxon>Kribbellaceae</taxon>
        <taxon>Kribbella</taxon>
    </lineage>
</organism>
<evidence type="ECO:0000313" key="2">
    <source>
        <dbReference type="Proteomes" id="UP001500393"/>
    </source>
</evidence>
<protein>
    <submittedName>
        <fullName evidence="1">Uncharacterized protein</fullName>
    </submittedName>
</protein>
<gene>
    <name evidence="1" type="ORF">GCM10009789_32940</name>
</gene>
<sequence length="147" mass="15362">MSRTIRGDDARVAVGFHGDEGPLIVAAVLHLVRIGQGEDAPWEVVGSIDSTLTLSRPRYAATVTSPVTAGGLITGVDETIRVEVRQPSSAEPIGSFCCLAAGGERQPWSTRVSFRGATDPALTIVVSVGAHLQGVERFAITGIRRGG</sequence>
<proteinExistence type="predicted"/>
<dbReference type="Proteomes" id="UP001500393">
    <property type="component" value="Unassembled WGS sequence"/>
</dbReference>
<comment type="caution">
    <text evidence="1">The sequence shown here is derived from an EMBL/GenBank/DDBJ whole genome shotgun (WGS) entry which is preliminary data.</text>
</comment>
<name>A0ABP4PAA7_9ACTN</name>
<accession>A0ABP4PAA7</accession>
<reference evidence="2" key="1">
    <citation type="journal article" date="2019" name="Int. J. Syst. Evol. Microbiol.">
        <title>The Global Catalogue of Microorganisms (GCM) 10K type strain sequencing project: providing services to taxonomists for standard genome sequencing and annotation.</title>
        <authorList>
            <consortium name="The Broad Institute Genomics Platform"/>
            <consortium name="The Broad Institute Genome Sequencing Center for Infectious Disease"/>
            <person name="Wu L."/>
            <person name="Ma J."/>
        </authorList>
    </citation>
    <scope>NUCLEOTIDE SEQUENCE [LARGE SCALE GENOMIC DNA]</scope>
    <source>
        <strain evidence="2">JCM 14969</strain>
    </source>
</reference>
<evidence type="ECO:0000313" key="1">
    <source>
        <dbReference type="EMBL" id="GAA1576812.1"/>
    </source>
</evidence>
<dbReference type="EMBL" id="BAAAOS010000019">
    <property type="protein sequence ID" value="GAA1576812.1"/>
    <property type="molecule type" value="Genomic_DNA"/>
</dbReference>
<keyword evidence="2" id="KW-1185">Reference proteome</keyword>